<evidence type="ECO:0000313" key="1">
    <source>
        <dbReference type="EnsemblMetazoa" id="AATE006073-PA.1"/>
    </source>
</evidence>
<protein>
    <submittedName>
        <fullName evidence="1">Uncharacterized protein</fullName>
    </submittedName>
</protein>
<dbReference type="EnsemblMetazoa" id="AATE006073-RA">
    <property type="protein sequence ID" value="AATE006073-PA.1"/>
    <property type="gene ID" value="AATE006073"/>
</dbReference>
<accession>A0A182IV52</accession>
<proteinExistence type="predicted"/>
<dbReference type="VEuPathDB" id="VectorBase:AATE006073"/>
<dbReference type="AlphaFoldDB" id="A0A182IV52"/>
<name>A0A182IV52_ANOAO</name>
<sequence>MNKIINNVFLPPLMRLVHRSLRSFLLVSFLGNCIIIRSRMTLINQILFLPARLDNLLFRAKDTQSMAQRKLPERYERQVLAEFLFLQSAVSKATREAYRKGRTSNSRTIALNVTMAEGSIELSEEKSRMRYLKLCSVVGLQSGSLRRLISSVRLMPSVSQSVTLKAAREAKFSAPQ</sequence>
<reference evidence="1" key="1">
    <citation type="submission" date="2022-08" db="UniProtKB">
        <authorList>
            <consortium name="EnsemblMetazoa"/>
        </authorList>
    </citation>
    <scope>IDENTIFICATION</scope>
    <source>
        <strain evidence="1">EBRO</strain>
    </source>
</reference>
<organism evidence="1">
    <name type="scientific">Anopheles atroparvus</name>
    <name type="common">European mosquito</name>
    <dbReference type="NCBI Taxonomy" id="41427"/>
    <lineage>
        <taxon>Eukaryota</taxon>
        <taxon>Metazoa</taxon>
        <taxon>Ecdysozoa</taxon>
        <taxon>Arthropoda</taxon>
        <taxon>Hexapoda</taxon>
        <taxon>Insecta</taxon>
        <taxon>Pterygota</taxon>
        <taxon>Neoptera</taxon>
        <taxon>Endopterygota</taxon>
        <taxon>Diptera</taxon>
        <taxon>Nematocera</taxon>
        <taxon>Culicoidea</taxon>
        <taxon>Culicidae</taxon>
        <taxon>Anophelinae</taxon>
        <taxon>Anopheles</taxon>
    </lineage>
</organism>